<proteinExistence type="predicted"/>
<dbReference type="InParanoid" id="Q2HFG3"/>
<evidence type="ECO:0000313" key="3">
    <source>
        <dbReference type="Proteomes" id="UP000001056"/>
    </source>
</evidence>
<evidence type="ECO:0000256" key="1">
    <source>
        <dbReference type="SAM" id="MobiDB-lite"/>
    </source>
</evidence>
<feature type="region of interest" description="Disordered" evidence="1">
    <location>
        <begin position="71"/>
        <end position="101"/>
    </location>
</feature>
<protein>
    <submittedName>
        <fullName evidence="2">Uncharacterized protein</fullName>
    </submittedName>
</protein>
<name>Q2HFG3_CHAGB</name>
<gene>
    <name evidence="2" type="ORF">CHGG_01041</name>
</gene>
<dbReference type="VEuPathDB" id="FungiDB:CHGG_01041"/>
<feature type="compositionally biased region" description="Polar residues" evidence="1">
    <location>
        <begin position="37"/>
        <end position="50"/>
    </location>
</feature>
<dbReference type="GeneID" id="4386825"/>
<dbReference type="EMBL" id="CH408029">
    <property type="protein sequence ID" value="EAQ92806.1"/>
    <property type="molecule type" value="Genomic_DNA"/>
</dbReference>
<dbReference type="AlphaFoldDB" id="Q2HFG3"/>
<organism evidence="2 3">
    <name type="scientific">Chaetomium globosum (strain ATCC 6205 / CBS 148.51 / DSM 1962 / NBRC 6347 / NRRL 1970)</name>
    <name type="common">Soil fungus</name>
    <dbReference type="NCBI Taxonomy" id="306901"/>
    <lineage>
        <taxon>Eukaryota</taxon>
        <taxon>Fungi</taxon>
        <taxon>Dikarya</taxon>
        <taxon>Ascomycota</taxon>
        <taxon>Pezizomycotina</taxon>
        <taxon>Sordariomycetes</taxon>
        <taxon>Sordariomycetidae</taxon>
        <taxon>Sordariales</taxon>
        <taxon>Chaetomiaceae</taxon>
        <taxon>Chaetomium</taxon>
    </lineage>
</organism>
<dbReference type="Proteomes" id="UP000001056">
    <property type="component" value="Unassembled WGS sequence"/>
</dbReference>
<evidence type="ECO:0000313" key="2">
    <source>
        <dbReference type="EMBL" id="EAQ92806.1"/>
    </source>
</evidence>
<reference evidence="3" key="1">
    <citation type="journal article" date="2015" name="Genome Announc.">
        <title>Draft genome sequence of the cellulolytic fungus Chaetomium globosum.</title>
        <authorList>
            <person name="Cuomo C.A."/>
            <person name="Untereiner W.A."/>
            <person name="Ma L.-J."/>
            <person name="Grabherr M."/>
            <person name="Birren B.W."/>
        </authorList>
    </citation>
    <scope>NUCLEOTIDE SEQUENCE [LARGE SCALE GENOMIC DNA]</scope>
    <source>
        <strain evidence="3">ATCC 6205 / CBS 148.51 / DSM 1962 / NBRC 6347 / NRRL 1970</strain>
    </source>
</reference>
<dbReference type="RefSeq" id="XP_001220262.1">
    <property type="nucleotide sequence ID" value="XM_001220261.1"/>
</dbReference>
<feature type="region of interest" description="Disordered" evidence="1">
    <location>
        <begin position="33"/>
        <end position="53"/>
    </location>
</feature>
<accession>Q2HFG3</accession>
<keyword evidence="3" id="KW-1185">Reference proteome</keyword>
<dbReference type="HOGENOM" id="CLU_1805951_0_0_1"/>
<sequence length="143" mass="14923">MGQADEVDWQASTCVNDFFLRAPHSSVPCTSPCGACSGQSGPSTDQQQAPNDRENVDLDLKLTTYTAGGKVAGGIKDANVPQKGENTPTQKRVKQNGGSVPSLGPCPALAAPGETGAVLVLLWTLKRSCQFPGIRSPQSPPIF</sequence>